<evidence type="ECO:0000313" key="4">
    <source>
        <dbReference type="Proteomes" id="UP000325030"/>
    </source>
</evidence>
<dbReference type="GO" id="GO:0003677">
    <property type="term" value="F:DNA binding"/>
    <property type="evidence" value="ECO:0007669"/>
    <property type="project" value="UniProtKB-KW"/>
</dbReference>
<dbReference type="RefSeq" id="WP_149564555.1">
    <property type="nucleotide sequence ID" value="NZ_AP018930.1"/>
</dbReference>
<reference evidence="4" key="1">
    <citation type="submission" date="2018-09" db="EMBL/GenBank/DDBJ databases">
        <title>Complete Genome Sequencing of Sulfolobus sp. JCM 16834.</title>
        <authorList>
            <person name="Kato S."/>
            <person name="Itoh T."/>
            <person name="Ohkuma M."/>
        </authorList>
    </citation>
    <scope>NUCLEOTIDE SEQUENCE [LARGE SCALE GENOMIC DNA]</scope>
    <source>
        <strain evidence="4">IC-007</strain>
    </source>
</reference>
<evidence type="ECO:0000256" key="1">
    <source>
        <dbReference type="ARBA" id="ARBA00023125"/>
    </source>
</evidence>
<gene>
    <name evidence="3" type="ORF">IC007_0099</name>
</gene>
<accession>A0A510DZC1</accession>
<dbReference type="GeneID" id="41716620"/>
<dbReference type="NCBIfam" id="TIGR01766">
    <property type="entry name" value="IS200/IS605 family accessory protein TnpB-like domain"/>
    <property type="match status" value="1"/>
</dbReference>
<protein>
    <recommendedName>
        <fullName evidence="2">Cas12f1-like TNB domain-containing protein</fullName>
    </recommendedName>
</protein>
<dbReference type="InterPro" id="IPR010095">
    <property type="entry name" value="Cas12f1-like_TNB"/>
</dbReference>
<evidence type="ECO:0000259" key="2">
    <source>
        <dbReference type="Pfam" id="PF07282"/>
    </source>
</evidence>
<name>A0A510DZC1_9CREN</name>
<evidence type="ECO:0000313" key="3">
    <source>
        <dbReference type="EMBL" id="BBG25594.1"/>
    </source>
</evidence>
<organism evidence="3 4">
    <name type="scientific">Sulfuracidifex tepidarius</name>
    <dbReference type="NCBI Taxonomy" id="1294262"/>
    <lineage>
        <taxon>Archaea</taxon>
        <taxon>Thermoproteota</taxon>
        <taxon>Thermoprotei</taxon>
        <taxon>Sulfolobales</taxon>
        <taxon>Sulfolobaceae</taxon>
        <taxon>Sulfuracidifex</taxon>
    </lineage>
</organism>
<dbReference type="NCBIfam" id="NF040570">
    <property type="entry name" value="guided_TnpB"/>
    <property type="match status" value="1"/>
</dbReference>
<proteinExistence type="predicted"/>
<sequence>MARRSKKAIRATVSMKIVLSEPLLDLVNNYVKAIRFSLFWLKENVRNPEEKGVLGKVHEGLYRKLRKEYNLPSKVAEDCYRDALATYKGWYNDPRRGRFPRVYKPTLWLTPKASYSVDFETRSVKIAGVGELPILGYPRNLKEYADWRMREARLVVKGDKVFLKVVFEREEEKVEVKGSIAVDVNMGEVVVGKDGTHYVRISTRLEEAHRFKSLAERSQKKYQRRWKENKRILYRIHSFHLKAKMVMEDYARKVGKWVVEIARMMGANVIKLENLKNLIKNVDKLSKEFRDKLYLMQYRRVQYWIVWQTKKRGMIVEFVNPSHSSVSCPKCGKRMEEVAHRYFRCSSCGYENDRDVIAIMNLNGRGSLTLSTAPQMRDVNPKSMRGTLAL</sequence>
<dbReference type="Pfam" id="PF07282">
    <property type="entry name" value="Cas12f1-like_TNB"/>
    <property type="match status" value="1"/>
</dbReference>
<dbReference type="EMBL" id="AP018930">
    <property type="protein sequence ID" value="BBG25594.1"/>
    <property type="molecule type" value="Genomic_DNA"/>
</dbReference>
<keyword evidence="1" id="KW-0238">DNA-binding</keyword>
<dbReference type="AlphaFoldDB" id="A0A510DZC1"/>
<feature type="domain" description="Cas12f1-like TNB" evidence="2">
    <location>
        <begin position="298"/>
        <end position="362"/>
    </location>
</feature>
<dbReference type="Proteomes" id="UP000325030">
    <property type="component" value="Chromosome"/>
</dbReference>